<gene>
    <name evidence="1" type="ORF">B9T62_14620</name>
</gene>
<sequence>MDIRIVQIEQLNVAAYNPMVSFTATSGADIDIIPYRSKDDSGRVNRGQFHEIKITPNNLGRVVATVVSQLFVQSRGKAIIE</sequence>
<dbReference type="AlphaFoldDB" id="A0A2Z2KP07"/>
<accession>A0A2Z2KP07</accession>
<proteinExistence type="predicted"/>
<dbReference type="Proteomes" id="UP000249890">
    <property type="component" value="Chromosome"/>
</dbReference>
<evidence type="ECO:0000313" key="2">
    <source>
        <dbReference type="Proteomes" id="UP000249890"/>
    </source>
</evidence>
<protein>
    <submittedName>
        <fullName evidence="1">Uncharacterized protein</fullName>
    </submittedName>
</protein>
<organism evidence="1 2">
    <name type="scientific">Paenibacillus donghaensis</name>
    <dbReference type="NCBI Taxonomy" id="414771"/>
    <lineage>
        <taxon>Bacteria</taxon>
        <taxon>Bacillati</taxon>
        <taxon>Bacillota</taxon>
        <taxon>Bacilli</taxon>
        <taxon>Bacillales</taxon>
        <taxon>Paenibacillaceae</taxon>
        <taxon>Paenibacillus</taxon>
    </lineage>
</organism>
<dbReference type="OrthoDB" id="1696092at2"/>
<dbReference type="RefSeq" id="WP_087915908.1">
    <property type="nucleotide sequence ID" value="NZ_CP021780.1"/>
</dbReference>
<evidence type="ECO:0000313" key="1">
    <source>
        <dbReference type="EMBL" id="ASA21901.1"/>
    </source>
</evidence>
<dbReference type="KEGG" id="pdh:B9T62_14620"/>
<keyword evidence="2" id="KW-1185">Reference proteome</keyword>
<reference evidence="1 2" key="1">
    <citation type="submission" date="2017-06" db="EMBL/GenBank/DDBJ databases">
        <title>Complete genome sequence of Paenibacillus donghaensis KCTC 13049T isolated from East Sea sediment, South Korea.</title>
        <authorList>
            <person name="Jung B.K."/>
            <person name="Hong S.-J."/>
            <person name="Shin J.-H."/>
        </authorList>
    </citation>
    <scope>NUCLEOTIDE SEQUENCE [LARGE SCALE GENOMIC DNA]</scope>
    <source>
        <strain evidence="1 2">KCTC 13049</strain>
    </source>
</reference>
<name>A0A2Z2KP07_9BACL</name>
<dbReference type="EMBL" id="CP021780">
    <property type="protein sequence ID" value="ASA21901.1"/>
    <property type="molecule type" value="Genomic_DNA"/>
</dbReference>